<dbReference type="AlphaFoldDB" id="A0A226DWK4"/>
<keyword evidence="3" id="KW-1185">Reference proteome</keyword>
<proteinExistence type="predicted"/>
<dbReference type="Proteomes" id="UP000198287">
    <property type="component" value="Unassembled WGS sequence"/>
</dbReference>
<name>A0A226DWK4_FOLCA</name>
<dbReference type="EMBL" id="LNIX01000011">
    <property type="protein sequence ID" value="OXA49097.1"/>
    <property type="molecule type" value="Genomic_DNA"/>
</dbReference>
<evidence type="ECO:0000256" key="1">
    <source>
        <dbReference type="SAM" id="SignalP"/>
    </source>
</evidence>
<reference evidence="2 3" key="1">
    <citation type="submission" date="2015-12" db="EMBL/GenBank/DDBJ databases">
        <title>The genome of Folsomia candida.</title>
        <authorList>
            <person name="Faddeeva A."/>
            <person name="Derks M.F."/>
            <person name="Anvar Y."/>
            <person name="Smit S."/>
            <person name="Van Straalen N."/>
            <person name="Roelofs D."/>
        </authorList>
    </citation>
    <scope>NUCLEOTIDE SEQUENCE [LARGE SCALE GENOMIC DNA]</scope>
    <source>
        <strain evidence="2 3">VU population</strain>
        <tissue evidence="2">Whole body</tissue>
    </source>
</reference>
<accession>A0A226DWK4</accession>
<evidence type="ECO:0000313" key="3">
    <source>
        <dbReference type="Proteomes" id="UP000198287"/>
    </source>
</evidence>
<gene>
    <name evidence="2" type="ORF">Fcan01_16483</name>
</gene>
<feature type="chain" id="PRO_5011968517" evidence="1">
    <location>
        <begin position="18"/>
        <end position="159"/>
    </location>
</feature>
<feature type="signal peptide" evidence="1">
    <location>
        <begin position="1"/>
        <end position="17"/>
    </location>
</feature>
<keyword evidence="1" id="KW-0732">Signal</keyword>
<evidence type="ECO:0000313" key="2">
    <source>
        <dbReference type="EMBL" id="OXA49097.1"/>
    </source>
</evidence>
<organism evidence="2 3">
    <name type="scientific">Folsomia candida</name>
    <name type="common">Springtail</name>
    <dbReference type="NCBI Taxonomy" id="158441"/>
    <lineage>
        <taxon>Eukaryota</taxon>
        <taxon>Metazoa</taxon>
        <taxon>Ecdysozoa</taxon>
        <taxon>Arthropoda</taxon>
        <taxon>Hexapoda</taxon>
        <taxon>Collembola</taxon>
        <taxon>Entomobryomorpha</taxon>
        <taxon>Isotomoidea</taxon>
        <taxon>Isotomidae</taxon>
        <taxon>Proisotominae</taxon>
        <taxon>Folsomia</taxon>
    </lineage>
</organism>
<comment type="caution">
    <text evidence="2">The sequence shown here is derived from an EMBL/GenBank/DDBJ whole genome shotgun (WGS) entry which is preliminary data.</text>
</comment>
<sequence>MVLTLSLFFTCATAGRACNNGASNCLACVCNEWDDTAVCCTGEFNGSNGNCEGILKGKNGPFKKCCGGKRGFGRCCNVTVESVTAFATFTVHLFEIIPNGPHLAPIGLKDLATFLSNLTVHIFLANATKSTDFSYPSAACGSRVNWNANANPAVAGSSG</sequence>
<protein>
    <submittedName>
        <fullName evidence="2">Uncharacterized protein</fullName>
    </submittedName>
</protein>